<dbReference type="EMBL" id="NHTK01005367">
    <property type="protein sequence ID" value="PPQ80375.1"/>
    <property type="molecule type" value="Genomic_DNA"/>
</dbReference>
<dbReference type="STRING" id="181874.A0A409WPD2"/>
<keyword evidence="3" id="KW-1185">Reference proteome</keyword>
<dbReference type="Proteomes" id="UP000284842">
    <property type="component" value="Unassembled WGS sequence"/>
</dbReference>
<dbReference type="OrthoDB" id="3010608at2759"/>
<evidence type="ECO:0000256" key="1">
    <source>
        <dbReference type="SAM" id="MobiDB-lite"/>
    </source>
</evidence>
<dbReference type="AlphaFoldDB" id="A0A409WPD2"/>
<reference evidence="2 3" key="1">
    <citation type="journal article" date="2018" name="Evol. Lett.">
        <title>Horizontal gene cluster transfer increased hallucinogenic mushroom diversity.</title>
        <authorList>
            <person name="Reynolds H.T."/>
            <person name="Vijayakumar V."/>
            <person name="Gluck-Thaler E."/>
            <person name="Korotkin H.B."/>
            <person name="Matheny P.B."/>
            <person name="Slot J.C."/>
        </authorList>
    </citation>
    <scope>NUCLEOTIDE SEQUENCE [LARGE SCALE GENOMIC DNA]</scope>
    <source>
        <strain evidence="2 3">2629</strain>
    </source>
</reference>
<organism evidence="2 3">
    <name type="scientific">Panaeolus cyanescens</name>
    <dbReference type="NCBI Taxonomy" id="181874"/>
    <lineage>
        <taxon>Eukaryota</taxon>
        <taxon>Fungi</taxon>
        <taxon>Dikarya</taxon>
        <taxon>Basidiomycota</taxon>
        <taxon>Agaricomycotina</taxon>
        <taxon>Agaricomycetes</taxon>
        <taxon>Agaricomycetidae</taxon>
        <taxon>Agaricales</taxon>
        <taxon>Agaricineae</taxon>
        <taxon>Galeropsidaceae</taxon>
        <taxon>Panaeolus</taxon>
    </lineage>
</organism>
<protein>
    <submittedName>
        <fullName evidence="2">Uncharacterized protein</fullName>
    </submittedName>
</protein>
<proteinExistence type="predicted"/>
<evidence type="ECO:0000313" key="3">
    <source>
        <dbReference type="Proteomes" id="UP000284842"/>
    </source>
</evidence>
<feature type="region of interest" description="Disordered" evidence="1">
    <location>
        <begin position="108"/>
        <end position="141"/>
    </location>
</feature>
<evidence type="ECO:0000313" key="2">
    <source>
        <dbReference type="EMBL" id="PPQ80375.1"/>
    </source>
</evidence>
<name>A0A409WPD2_9AGAR</name>
<comment type="caution">
    <text evidence="2">The sequence shown here is derived from an EMBL/GenBank/DDBJ whole genome shotgun (WGS) entry which is preliminary data.</text>
</comment>
<dbReference type="InParanoid" id="A0A409WPD2"/>
<sequence>MDADAKRVNLQREKEKKREELKSRRAAIILDTSSNLVLDVDVIQNSLVNDELNRQLDWHRDNELKHFPSDPAKVPLKSHMTKKADRVNELILAVARYNSRRSVAQVSIDSNDLEPNEGVLGSLPSEAEYDSEGSDFHDDYA</sequence>
<gene>
    <name evidence="2" type="ORF">CVT24_000629</name>
</gene>
<accession>A0A409WPD2</accession>